<feature type="region of interest" description="Disordered" evidence="1">
    <location>
        <begin position="1"/>
        <end position="42"/>
    </location>
</feature>
<evidence type="ECO:0000256" key="1">
    <source>
        <dbReference type="SAM" id="MobiDB-lite"/>
    </source>
</evidence>
<gene>
    <name evidence="2" type="ORF">CLW00_11840</name>
</gene>
<protein>
    <submittedName>
        <fullName evidence="2">Uncharacterized protein</fullName>
    </submittedName>
</protein>
<evidence type="ECO:0000313" key="2">
    <source>
        <dbReference type="EMBL" id="PRY84657.1"/>
    </source>
</evidence>
<dbReference type="Proteomes" id="UP000238157">
    <property type="component" value="Unassembled WGS sequence"/>
</dbReference>
<dbReference type="AlphaFoldDB" id="A0A2T0WD79"/>
<evidence type="ECO:0000313" key="3">
    <source>
        <dbReference type="Proteomes" id="UP000238157"/>
    </source>
</evidence>
<organism evidence="2 3">
    <name type="scientific">Mongoliibacter ruber</name>
    <dbReference type="NCBI Taxonomy" id="1750599"/>
    <lineage>
        <taxon>Bacteria</taxon>
        <taxon>Pseudomonadati</taxon>
        <taxon>Bacteroidota</taxon>
        <taxon>Cytophagia</taxon>
        <taxon>Cytophagales</taxon>
        <taxon>Cyclobacteriaceae</taxon>
        <taxon>Mongoliibacter</taxon>
    </lineage>
</organism>
<dbReference type="RefSeq" id="WP_106135477.1">
    <property type="nucleotide sequence ID" value="NZ_PVTR01000018.1"/>
</dbReference>
<keyword evidence="3" id="KW-1185">Reference proteome</keyword>
<accession>A0A2T0WD79</accession>
<reference evidence="2 3" key="1">
    <citation type="submission" date="2018-03" db="EMBL/GenBank/DDBJ databases">
        <title>Genomic Encyclopedia of Archaeal and Bacterial Type Strains, Phase II (KMG-II): from individual species to whole genera.</title>
        <authorList>
            <person name="Goeker M."/>
        </authorList>
    </citation>
    <scope>NUCLEOTIDE SEQUENCE [LARGE SCALE GENOMIC DNA]</scope>
    <source>
        <strain evidence="2 3">DSM 27929</strain>
    </source>
</reference>
<sequence>MRDARCEKREKRVKRQEARAEMREARSERLEKKKQETRAKKQDARLTLPNAIGMTDTIASGFNRRKKEEKSGLFLAEKRLEV</sequence>
<name>A0A2T0WD79_9BACT</name>
<proteinExistence type="predicted"/>
<comment type="caution">
    <text evidence="2">The sequence shown here is derived from an EMBL/GenBank/DDBJ whole genome shotgun (WGS) entry which is preliminary data.</text>
</comment>
<dbReference type="EMBL" id="PVTR01000018">
    <property type="protein sequence ID" value="PRY84657.1"/>
    <property type="molecule type" value="Genomic_DNA"/>
</dbReference>